<keyword evidence="5" id="KW-1185">Reference proteome</keyword>
<feature type="coiled-coil region" evidence="1">
    <location>
        <begin position="836"/>
        <end position="877"/>
    </location>
</feature>
<organism evidence="4 5">
    <name type="scientific">Umbra pygmaea</name>
    <name type="common">Eastern mudminnow</name>
    <dbReference type="NCBI Taxonomy" id="75934"/>
    <lineage>
        <taxon>Eukaryota</taxon>
        <taxon>Metazoa</taxon>
        <taxon>Chordata</taxon>
        <taxon>Craniata</taxon>
        <taxon>Vertebrata</taxon>
        <taxon>Euteleostomi</taxon>
        <taxon>Actinopterygii</taxon>
        <taxon>Neopterygii</taxon>
        <taxon>Teleostei</taxon>
        <taxon>Protacanthopterygii</taxon>
        <taxon>Esociformes</taxon>
        <taxon>Umbridae</taxon>
        <taxon>Umbra</taxon>
    </lineage>
</organism>
<proteinExistence type="predicted"/>
<keyword evidence="3" id="KW-1133">Transmembrane helix</keyword>
<dbReference type="CDD" id="cd21912">
    <property type="entry name" value="CC1_T3JAM"/>
    <property type="match status" value="1"/>
</dbReference>
<feature type="region of interest" description="Disordered" evidence="2">
    <location>
        <begin position="58"/>
        <end position="83"/>
    </location>
</feature>
<evidence type="ECO:0000256" key="2">
    <source>
        <dbReference type="SAM" id="MobiDB-lite"/>
    </source>
</evidence>
<keyword evidence="1" id="KW-0175">Coiled coil</keyword>
<dbReference type="PANTHER" id="PTHR15715">
    <property type="entry name" value="CENTROSOMAL PROTEIN OF 170 KDA"/>
    <property type="match status" value="1"/>
</dbReference>
<evidence type="ECO:0000256" key="3">
    <source>
        <dbReference type="SAM" id="Phobius"/>
    </source>
</evidence>
<dbReference type="EMBL" id="JAGEUA010000001">
    <property type="protein sequence ID" value="KAL1020650.1"/>
    <property type="molecule type" value="Genomic_DNA"/>
</dbReference>
<comment type="caution">
    <text evidence="4">The sequence shown here is derived from an EMBL/GenBank/DDBJ whole genome shotgun (WGS) entry which is preliminary data.</text>
</comment>
<keyword evidence="3" id="KW-0812">Transmembrane</keyword>
<feature type="region of interest" description="Disordered" evidence="2">
    <location>
        <begin position="659"/>
        <end position="726"/>
    </location>
</feature>
<reference evidence="4 5" key="1">
    <citation type="submission" date="2024-06" db="EMBL/GenBank/DDBJ databases">
        <authorList>
            <person name="Pan Q."/>
            <person name="Wen M."/>
            <person name="Jouanno E."/>
            <person name="Zahm M."/>
            <person name="Klopp C."/>
            <person name="Cabau C."/>
            <person name="Louis A."/>
            <person name="Berthelot C."/>
            <person name="Parey E."/>
            <person name="Roest Crollius H."/>
            <person name="Montfort J."/>
            <person name="Robinson-Rechavi M."/>
            <person name="Bouchez O."/>
            <person name="Lampietro C."/>
            <person name="Lopez Roques C."/>
            <person name="Donnadieu C."/>
            <person name="Postlethwait J."/>
            <person name="Bobe J."/>
            <person name="Verreycken H."/>
            <person name="Guiguen Y."/>
        </authorList>
    </citation>
    <scope>NUCLEOTIDE SEQUENCE [LARGE SCALE GENOMIC DNA]</scope>
    <source>
        <strain evidence="4">Up_M1</strain>
        <tissue evidence="4">Testis</tissue>
    </source>
</reference>
<feature type="compositionally biased region" description="Low complexity" evidence="2">
    <location>
        <begin position="218"/>
        <end position="231"/>
    </location>
</feature>
<name>A0ABD0XH12_UMBPY</name>
<gene>
    <name evidence="4" type="ORF">UPYG_G00002890</name>
</gene>
<evidence type="ECO:0000313" key="5">
    <source>
        <dbReference type="Proteomes" id="UP001557470"/>
    </source>
</evidence>
<dbReference type="AlphaFoldDB" id="A0ABD0XH12"/>
<accession>A0ABD0XH12</accession>
<evidence type="ECO:0000256" key="1">
    <source>
        <dbReference type="SAM" id="Coils"/>
    </source>
</evidence>
<feature type="compositionally biased region" description="Basic and acidic residues" evidence="2">
    <location>
        <begin position="70"/>
        <end position="82"/>
    </location>
</feature>
<feature type="region of interest" description="Disordered" evidence="2">
    <location>
        <begin position="198"/>
        <end position="231"/>
    </location>
</feature>
<feature type="transmembrane region" description="Helical" evidence="3">
    <location>
        <begin position="894"/>
        <end position="915"/>
    </location>
</feature>
<dbReference type="PANTHER" id="PTHR15715:SF21">
    <property type="entry name" value="TRAF3-INTERACTING JNK-ACTIVATING MODULATOR"/>
    <property type="match status" value="1"/>
</dbReference>
<feature type="region of interest" description="Disordered" evidence="2">
    <location>
        <begin position="747"/>
        <end position="775"/>
    </location>
</feature>
<sequence>METQDVTSTQWTKARVYEQTSEQRAEKHRGLRCRNNSSSCRSPNRELDTRWIKQELKRKRQHEFHRRRSLSPERANKPEKDNSCVICDTANSERLVAKLTGNPRSNLPGSGQANNSVKVKVKDEVICHESLQSNVTWTLTPRPTINERPLILARRTVTNKEVLTEVDTSEWAATWIDQTPIKKNKKKKSRKLEALFSNVTSSTSSTSTPNREEAISMTTTSTLTPLTTTSTPNREEAISMTTTSNLTPLTTTSTPNREEAISMTTTSTLTPLTTTSTPNREEAISMTTTSNLAPLTTTSTANTEEAISMTTTSTLTPLTTTSTPNRKSPTSMTTTSKLTPLTTTSTPNRVPSTSNTTSAKTSTSTFTSIDRVQASLKATTRTGKGILMCTDESSKKTRQETSSQTEPGFVTVKESEVILLADYLQEALRREEGLKRKLSVLQNSSSALLHHTDKLWTTCCNEDLLKTQNKALESQLQICLQKQTLPGDGVKKLMLQMEEHKGVYEGNALEAIQRATHEKNSALSQTQALEMLLQEARLETAQWQGLYEEMKERSDLQKKIQEASADQVLQLQNQLERVQGREAELKGELHAMQLVEEELHSIMAILEEQNQSLTQEVQKMKDTRPMTQDVSLTQPLAQPDMTSELEGLKLKLVLLEEPKEEPEKDVDYIEEDEEDEEEEEKEEEVSSQQEQLSWRGGVENEEQLSWRGGGEKEEQLSWRGGGEVEEELSWRGGVEVEEQLSWIGGSEKEEQLSWIGGGEVEEELSWRGGGEKEEQLSWIGGGEKEEQLSWIGGGEKQEQLSWRGGGEVEDQLSWRGGGEVGEKQSWRGGGEVEDQLRHTQERLRLKESECEELQSELEAVEAEYQSCQVRLRHCRDELRLINQRHSSKKPCVSWVHFLLLLLLLTVVVAAILWAWHPSFRHQAQELYSAAVEHIETYLVQAASAQHSDCFRPI</sequence>
<feature type="coiled-coil region" evidence="1">
    <location>
        <begin position="533"/>
        <end position="623"/>
    </location>
</feature>
<feature type="compositionally biased region" description="Basic residues" evidence="2">
    <location>
        <begin position="58"/>
        <end position="69"/>
    </location>
</feature>
<evidence type="ECO:0008006" key="6">
    <source>
        <dbReference type="Google" id="ProtNLM"/>
    </source>
</evidence>
<dbReference type="Proteomes" id="UP001557470">
    <property type="component" value="Unassembled WGS sequence"/>
</dbReference>
<evidence type="ECO:0000313" key="4">
    <source>
        <dbReference type="EMBL" id="KAL1020650.1"/>
    </source>
</evidence>
<dbReference type="InterPro" id="IPR051176">
    <property type="entry name" value="Cent_Immune-Sig_Mod"/>
</dbReference>
<feature type="region of interest" description="Disordered" evidence="2">
    <location>
        <begin position="315"/>
        <end position="362"/>
    </location>
</feature>
<protein>
    <recommendedName>
        <fullName evidence="6">TRAF3-interacting JNK-activating modulator</fullName>
    </recommendedName>
</protein>
<feature type="compositionally biased region" description="Acidic residues" evidence="2">
    <location>
        <begin position="668"/>
        <end position="685"/>
    </location>
</feature>
<keyword evidence="3" id="KW-0472">Membrane</keyword>